<organism evidence="3 4">
    <name type="scientific">Chitinophaga nivalis</name>
    <dbReference type="NCBI Taxonomy" id="2991709"/>
    <lineage>
        <taxon>Bacteria</taxon>
        <taxon>Pseudomonadati</taxon>
        <taxon>Bacteroidota</taxon>
        <taxon>Chitinophagia</taxon>
        <taxon>Chitinophagales</taxon>
        <taxon>Chitinophagaceae</taxon>
        <taxon>Chitinophaga</taxon>
    </lineage>
</organism>
<accession>A0ABT3II73</accession>
<dbReference type="PROSITE" id="PS51864">
    <property type="entry name" value="ASTACIN"/>
    <property type="match status" value="1"/>
</dbReference>
<keyword evidence="1" id="KW-0479">Metal-binding</keyword>
<dbReference type="Pfam" id="PF01400">
    <property type="entry name" value="Astacin"/>
    <property type="match status" value="1"/>
</dbReference>
<comment type="caution">
    <text evidence="3">The sequence shown here is derived from an EMBL/GenBank/DDBJ whole genome shotgun (WGS) entry which is preliminary data.</text>
</comment>
<dbReference type="CDD" id="cd04280">
    <property type="entry name" value="ZnMc_astacin_like"/>
    <property type="match status" value="1"/>
</dbReference>
<keyword evidence="4" id="KW-1185">Reference proteome</keyword>
<proteinExistence type="predicted"/>
<comment type="cofactor">
    <cofactor evidence="1">
        <name>Zn(2+)</name>
        <dbReference type="ChEBI" id="CHEBI:29105"/>
    </cofactor>
    <text evidence="1">Binds 1 zinc ion per subunit.</text>
</comment>
<keyword evidence="1" id="KW-0482">Metalloprotease</keyword>
<dbReference type="Gene3D" id="3.40.390.10">
    <property type="entry name" value="Collagenase (Catalytic Domain)"/>
    <property type="match status" value="1"/>
</dbReference>
<keyword evidence="1" id="KW-0862">Zinc</keyword>
<feature type="active site" evidence="1">
    <location>
        <position position="179"/>
    </location>
</feature>
<feature type="binding site" evidence="1">
    <location>
        <position position="178"/>
    </location>
    <ligand>
        <name>Zn(2+)</name>
        <dbReference type="ChEBI" id="CHEBI:29105"/>
        <note>catalytic</note>
    </ligand>
</feature>
<protein>
    <submittedName>
        <fullName evidence="3">M12 family metallopeptidase</fullName>
    </submittedName>
</protein>
<evidence type="ECO:0000313" key="4">
    <source>
        <dbReference type="Proteomes" id="UP001207742"/>
    </source>
</evidence>
<dbReference type="EMBL" id="JAPDNS010000001">
    <property type="protein sequence ID" value="MCW3483621.1"/>
    <property type="molecule type" value="Genomic_DNA"/>
</dbReference>
<dbReference type="PANTHER" id="PTHR10127:SF850">
    <property type="entry name" value="METALLOENDOPEPTIDASE"/>
    <property type="match status" value="1"/>
</dbReference>
<reference evidence="3 4" key="1">
    <citation type="submission" date="2022-10" db="EMBL/GenBank/DDBJ databases">
        <title>Chitinophaga nivalis PC15 sp. nov., isolated from Pyeongchang county, South Korea.</title>
        <authorList>
            <person name="Trinh H.N."/>
        </authorList>
    </citation>
    <scope>NUCLEOTIDE SEQUENCE [LARGE SCALE GENOMIC DNA]</scope>
    <source>
        <strain evidence="3 4">PC14</strain>
    </source>
</reference>
<feature type="domain" description="Peptidase M12A" evidence="2">
    <location>
        <begin position="86"/>
        <end position="275"/>
    </location>
</feature>
<dbReference type="PANTHER" id="PTHR10127">
    <property type="entry name" value="DISCOIDIN, CUB, EGF, LAMININ , AND ZINC METALLOPROTEASE DOMAIN CONTAINING"/>
    <property type="match status" value="1"/>
</dbReference>
<dbReference type="InterPro" id="IPR034035">
    <property type="entry name" value="Astacin-like_dom"/>
</dbReference>
<dbReference type="InterPro" id="IPR024079">
    <property type="entry name" value="MetalloPept_cat_dom_sf"/>
</dbReference>
<gene>
    <name evidence="3" type="ORF">OL497_06935</name>
</gene>
<dbReference type="SMART" id="SM00235">
    <property type="entry name" value="ZnMc"/>
    <property type="match status" value="1"/>
</dbReference>
<comment type="caution">
    <text evidence="1">Lacks conserved residue(s) required for the propagation of feature annotation.</text>
</comment>
<keyword evidence="1" id="KW-0645">Protease</keyword>
<evidence type="ECO:0000256" key="1">
    <source>
        <dbReference type="PROSITE-ProRule" id="PRU01211"/>
    </source>
</evidence>
<evidence type="ECO:0000259" key="2">
    <source>
        <dbReference type="PROSITE" id="PS51864"/>
    </source>
</evidence>
<evidence type="ECO:0000313" key="3">
    <source>
        <dbReference type="EMBL" id="MCW3483621.1"/>
    </source>
</evidence>
<sequence>MRTLIHQATTVVAFGFLFVFAACTKKEQATPPTDISLQAPGEIRTGYFLGEKITYEQKGGFNIFQGDILLSDKQLTQTPPPRTEGAGVLAVDRWPQARIYYTIAGNVPNNTRQKIADAIAHYNAKTNIRWIARTNQSNYVNFTSGSPNGGDGWAAIGMWGGAQNITLDGQISLGSTVHEMGHAAGLYHEHTRKDRDRYIRILWNNIYSNQQSNFQIYQSGSDYGTFDFNSVMMYWPYSYSANGYPSIVRADGSSFTYNRGMLTNGDISALKSMYP</sequence>
<feature type="binding site" evidence="1">
    <location>
        <position position="182"/>
    </location>
    <ligand>
        <name>Zn(2+)</name>
        <dbReference type="ChEBI" id="CHEBI:29105"/>
        <note>catalytic</note>
    </ligand>
</feature>
<keyword evidence="1" id="KW-0378">Hydrolase</keyword>
<feature type="binding site" evidence="1">
    <location>
        <position position="188"/>
    </location>
    <ligand>
        <name>Zn(2+)</name>
        <dbReference type="ChEBI" id="CHEBI:29105"/>
        <note>catalytic</note>
    </ligand>
</feature>
<dbReference type="RefSeq" id="WP_264729134.1">
    <property type="nucleotide sequence ID" value="NZ_JAPDNR010000001.1"/>
</dbReference>
<dbReference type="InterPro" id="IPR006026">
    <property type="entry name" value="Peptidase_Metallo"/>
</dbReference>
<name>A0ABT3II73_9BACT</name>
<dbReference type="Proteomes" id="UP001207742">
    <property type="component" value="Unassembled WGS sequence"/>
</dbReference>
<dbReference type="SUPFAM" id="SSF55486">
    <property type="entry name" value="Metalloproteases ('zincins'), catalytic domain"/>
    <property type="match status" value="1"/>
</dbReference>
<dbReference type="InterPro" id="IPR001506">
    <property type="entry name" value="Peptidase_M12A"/>
</dbReference>
<dbReference type="PRINTS" id="PR00480">
    <property type="entry name" value="ASTACIN"/>
</dbReference>
<dbReference type="PROSITE" id="PS51257">
    <property type="entry name" value="PROKAR_LIPOPROTEIN"/>
    <property type="match status" value="1"/>
</dbReference>